<name>A0A382MX88_9ZZZZ</name>
<accession>A0A382MX88</accession>
<dbReference type="InterPro" id="IPR037175">
    <property type="entry name" value="KFase_sf"/>
</dbReference>
<dbReference type="Gene3D" id="3.50.30.50">
    <property type="entry name" value="Putative cyclase"/>
    <property type="match status" value="1"/>
</dbReference>
<proteinExistence type="predicted"/>
<reference evidence="1" key="1">
    <citation type="submission" date="2018-05" db="EMBL/GenBank/DDBJ databases">
        <authorList>
            <person name="Lanie J.A."/>
            <person name="Ng W.-L."/>
            <person name="Kazmierczak K.M."/>
            <person name="Andrzejewski T.M."/>
            <person name="Davidsen T.M."/>
            <person name="Wayne K.J."/>
            <person name="Tettelin H."/>
            <person name="Glass J.I."/>
            <person name="Rusch D."/>
            <person name="Podicherti R."/>
            <person name="Tsui H.-C.T."/>
            <person name="Winkler M.E."/>
        </authorList>
    </citation>
    <scope>NUCLEOTIDE SEQUENCE</scope>
</reference>
<gene>
    <name evidence="1" type="ORF">METZ01_LOCUS305994</name>
</gene>
<evidence type="ECO:0000313" key="1">
    <source>
        <dbReference type="EMBL" id="SVC53140.1"/>
    </source>
</evidence>
<dbReference type="GO" id="GO:0004061">
    <property type="term" value="F:arylformamidase activity"/>
    <property type="evidence" value="ECO:0007669"/>
    <property type="project" value="InterPro"/>
</dbReference>
<dbReference type="GO" id="GO:0019441">
    <property type="term" value="P:L-tryptophan catabolic process to kynurenine"/>
    <property type="evidence" value="ECO:0007669"/>
    <property type="project" value="InterPro"/>
</dbReference>
<dbReference type="AlphaFoldDB" id="A0A382MX88"/>
<sequence>MPSVLTQLAERLVTGTVRVVDLSQPLEPDTPVIGLPEIFTPSPRMSIEVLSRYDDRGPAWYW</sequence>
<protein>
    <submittedName>
        <fullName evidence="1">Uncharacterized protein</fullName>
    </submittedName>
</protein>
<organism evidence="1">
    <name type="scientific">marine metagenome</name>
    <dbReference type="NCBI Taxonomy" id="408172"/>
    <lineage>
        <taxon>unclassified sequences</taxon>
        <taxon>metagenomes</taxon>
        <taxon>ecological metagenomes</taxon>
    </lineage>
</organism>
<feature type="non-terminal residue" evidence="1">
    <location>
        <position position="62"/>
    </location>
</feature>
<dbReference type="EMBL" id="UINC01096338">
    <property type="protein sequence ID" value="SVC53140.1"/>
    <property type="molecule type" value="Genomic_DNA"/>
</dbReference>